<reference evidence="1" key="1">
    <citation type="submission" date="2020-03" db="EMBL/GenBank/DDBJ databases">
        <title>The deep terrestrial virosphere.</title>
        <authorList>
            <person name="Holmfeldt K."/>
            <person name="Nilsson E."/>
            <person name="Simone D."/>
            <person name="Lopez-Fernandez M."/>
            <person name="Wu X."/>
            <person name="de Brujin I."/>
            <person name="Lundin D."/>
            <person name="Andersson A."/>
            <person name="Bertilsson S."/>
            <person name="Dopson M."/>
        </authorList>
    </citation>
    <scope>NUCLEOTIDE SEQUENCE</scope>
    <source>
        <strain evidence="3">MM415A00187</strain>
        <strain evidence="2">MM415B00313</strain>
        <strain evidence="1">TM448A00409</strain>
        <strain evidence="4">TM448B01532</strain>
    </source>
</reference>
<accession>A0A6H1ZFR7</accession>
<dbReference type="EMBL" id="MT144778">
    <property type="protein sequence ID" value="QJH99272.1"/>
    <property type="molecule type" value="Genomic_DNA"/>
</dbReference>
<evidence type="ECO:0000313" key="1">
    <source>
        <dbReference type="EMBL" id="QJA46378.1"/>
    </source>
</evidence>
<name>A0A6H1ZFR7_9ZZZZ</name>
<dbReference type="EMBL" id="MT142530">
    <property type="protein sequence ID" value="QJA84479.1"/>
    <property type="molecule type" value="Genomic_DNA"/>
</dbReference>
<dbReference type="EMBL" id="MT144009">
    <property type="protein sequence ID" value="QJA46378.1"/>
    <property type="molecule type" value="Genomic_DNA"/>
</dbReference>
<evidence type="ECO:0000313" key="3">
    <source>
        <dbReference type="EMBL" id="QJA84479.1"/>
    </source>
</evidence>
<dbReference type="AlphaFoldDB" id="A0A6H1ZFR7"/>
<organism evidence="1">
    <name type="scientific">viral metagenome</name>
    <dbReference type="NCBI Taxonomy" id="1070528"/>
    <lineage>
        <taxon>unclassified sequences</taxon>
        <taxon>metagenomes</taxon>
        <taxon>organismal metagenomes</taxon>
    </lineage>
</organism>
<protein>
    <submittedName>
        <fullName evidence="1">Uncharacterized protein</fullName>
    </submittedName>
</protein>
<dbReference type="EMBL" id="MT141564">
    <property type="protein sequence ID" value="QJA66966.1"/>
    <property type="molecule type" value="Genomic_DNA"/>
</dbReference>
<evidence type="ECO:0000313" key="2">
    <source>
        <dbReference type="EMBL" id="QJA66966.1"/>
    </source>
</evidence>
<gene>
    <name evidence="3" type="ORF">MM415A00187_0014</name>
    <name evidence="2" type="ORF">MM415B00313_0014</name>
    <name evidence="1" type="ORF">TM448A00409_0014</name>
    <name evidence="4" type="ORF">TM448B01532_0012</name>
</gene>
<evidence type="ECO:0000313" key="4">
    <source>
        <dbReference type="EMBL" id="QJH99272.1"/>
    </source>
</evidence>
<proteinExistence type="predicted"/>
<sequence length="118" mass="13016">MTYKMRGSIFYSSPALGIPPRTIELSDTPTVLDVADGNIEETQIIQISMYCSENFYLTHAENETDAATNLASAASRAYLPKGFYSFDVSGMDREKLYLKSTDGSSYAAAISLIFSERD</sequence>